<dbReference type="Pfam" id="PF03467">
    <property type="entry name" value="Smg4_UPF3"/>
    <property type="match status" value="1"/>
</dbReference>
<accession>A0A0H5C9D6</accession>
<dbReference type="GO" id="GO:0000184">
    <property type="term" value="P:nuclear-transcribed mRNA catabolic process, nonsense-mediated decay"/>
    <property type="evidence" value="ECO:0007669"/>
    <property type="project" value="UniProtKB-KW"/>
</dbReference>
<evidence type="ECO:0000256" key="1">
    <source>
        <dbReference type="ARBA" id="ARBA00004123"/>
    </source>
</evidence>
<feature type="compositionally biased region" description="Low complexity" evidence="5">
    <location>
        <begin position="271"/>
        <end position="284"/>
    </location>
</feature>
<feature type="compositionally biased region" description="Basic residues" evidence="5">
    <location>
        <begin position="215"/>
        <end position="224"/>
    </location>
</feature>
<dbReference type="InterPro" id="IPR012677">
    <property type="entry name" value="Nucleotide-bd_a/b_plait_sf"/>
</dbReference>
<dbReference type="InterPro" id="IPR035979">
    <property type="entry name" value="RBD_domain_sf"/>
</dbReference>
<keyword evidence="3" id="KW-0866">Nonsense-mediated mRNA decay</keyword>
<feature type="region of interest" description="Disordered" evidence="5">
    <location>
        <begin position="1"/>
        <end position="32"/>
    </location>
</feature>
<dbReference type="PANTHER" id="PTHR13112:SF0">
    <property type="entry name" value="FI21285P1"/>
    <property type="match status" value="1"/>
</dbReference>
<comment type="subcellular location">
    <subcellularLocation>
        <location evidence="1">Nucleus</location>
    </subcellularLocation>
</comment>
<keyword evidence="4" id="KW-0539">Nucleus</keyword>
<evidence type="ECO:0000256" key="5">
    <source>
        <dbReference type="SAM" id="MobiDB-lite"/>
    </source>
</evidence>
<reference evidence="8" key="1">
    <citation type="journal article" date="2015" name="J. Biotechnol.">
        <title>The structure of the Cyberlindnera jadinii genome and its relation to Candida utilis analyzed by the occurrence of single nucleotide polymorphisms.</title>
        <authorList>
            <person name="Rupp O."/>
            <person name="Brinkrolf K."/>
            <person name="Buerth C."/>
            <person name="Kunigo M."/>
            <person name="Schneider J."/>
            <person name="Jaenicke S."/>
            <person name="Goesmann A."/>
            <person name="Puehler A."/>
            <person name="Jaeger K.-E."/>
            <person name="Ernst J.F."/>
        </authorList>
    </citation>
    <scope>NUCLEOTIDE SEQUENCE [LARGE SCALE GENOMIC DNA]</scope>
    <source>
        <strain evidence="8">ATCC 18201 / CBS 1600 / BCRC 20928 / JCM 3617 / NBRC 0987 / NRRL Y-1542</strain>
    </source>
</reference>
<evidence type="ECO:0000313" key="7">
    <source>
        <dbReference type="EMBL" id="CEP25006.1"/>
    </source>
</evidence>
<dbReference type="Proteomes" id="UP000038830">
    <property type="component" value="Unassembled WGS sequence"/>
</dbReference>
<feature type="compositionally biased region" description="Basic and acidic residues" evidence="5">
    <location>
        <begin position="184"/>
        <end position="199"/>
    </location>
</feature>
<dbReference type="InterPro" id="IPR039722">
    <property type="entry name" value="Upf3"/>
</dbReference>
<dbReference type="SUPFAM" id="SSF54928">
    <property type="entry name" value="RNA-binding domain, RBD"/>
    <property type="match status" value="1"/>
</dbReference>
<feature type="compositionally biased region" description="Basic residues" evidence="5">
    <location>
        <begin position="293"/>
        <end position="302"/>
    </location>
</feature>
<name>A0A0H5C9D6_CYBJN</name>
<dbReference type="GO" id="GO:0045727">
    <property type="term" value="P:positive regulation of translation"/>
    <property type="evidence" value="ECO:0007669"/>
    <property type="project" value="TreeGrafter"/>
</dbReference>
<feature type="compositionally biased region" description="Basic and acidic residues" evidence="5">
    <location>
        <begin position="225"/>
        <end position="244"/>
    </location>
</feature>
<protein>
    <recommendedName>
        <fullName evidence="6">UPF3 domain-containing protein</fullName>
    </recommendedName>
</protein>
<dbReference type="GO" id="GO:0005737">
    <property type="term" value="C:cytoplasm"/>
    <property type="evidence" value="ECO:0007669"/>
    <property type="project" value="TreeGrafter"/>
</dbReference>
<evidence type="ECO:0000256" key="4">
    <source>
        <dbReference type="ARBA" id="ARBA00023242"/>
    </source>
</evidence>
<evidence type="ECO:0000256" key="3">
    <source>
        <dbReference type="ARBA" id="ARBA00023161"/>
    </source>
</evidence>
<feature type="compositionally biased region" description="Basic and acidic residues" evidence="5">
    <location>
        <begin position="1"/>
        <end position="15"/>
    </location>
</feature>
<feature type="compositionally biased region" description="Polar residues" evidence="5">
    <location>
        <begin position="303"/>
        <end position="315"/>
    </location>
</feature>
<gene>
    <name evidence="7" type="ORF">BN1211_5985</name>
</gene>
<proteinExistence type="inferred from homology"/>
<evidence type="ECO:0000259" key="6">
    <source>
        <dbReference type="Pfam" id="PF03467"/>
    </source>
</evidence>
<dbReference type="AlphaFoldDB" id="A0A0H5C9D6"/>
<feature type="compositionally biased region" description="Basic residues" evidence="5">
    <location>
        <begin position="173"/>
        <end position="183"/>
    </location>
</feature>
<feature type="compositionally biased region" description="Basic residues" evidence="5">
    <location>
        <begin position="16"/>
        <end position="27"/>
    </location>
</feature>
<feature type="domain" description="UPF3" evidence="6">
    <location>
        <begin position="32"/>
        <end position="176"/>
    </location>
</feature>
<evidence type="ECO:0000256" key="2">
    <source>
        <dbReference type="ARBA" id="ARBA00005991"/>
    </source>
</evidence>
<dbReference type="EMBL" id="CDQK01000007">
    <property type="protein sequence ID" value="CEP25006.1"/>
    <property type="molecule type" value="Genomic_DNA"/>
</dbReference>
<dbReference type="Gene3D" id="3.30.70.330">
    <property type="match status" value="1"/>
</dbReference>
<feature type="compositionally biased region" description="Basic and acidic residues" evidence="5">
    <location>
        <begin position="156"/>
        <end position="172"/>
    </location>
</feature>
<dbReference type="PANTHER" id="PTHR13112">
    <property type="entry name" value="UPF3 REGULATOR OF NONSENSE TRANSCRIPTS-LIKE PROTEIN"/>
    <property type="match status" value="1"/>
</dbReference>
<feature type="compositionally biased region" description="Basic residues" evidence="5">
    <location>
        <begin position="254"/>
        <end position="270"/>
    </location>
</feature>
<sequence length="322" mass="36023">MDAEKQGDKTKVKTQEKRKRTKKKKKAPPTTSVKLVVRLLPPELEPEEFWNKVKINRQQTDGCYYMKGKLFPTKPYKNVLYSRAYVSFKTAEYANAFVHSLKGLKFQDGEDDAGPMVMKSLFNKMPQDARREKSFEAMPEYLKFLQYQRGELEKLDLFAKDKPKPKAKDKKQAQKRAKGKAARGKGEKGGKDGQSKLDTAKLGPAKLEAPTKAVNPKKKPNRKGKAADKREPAVKERKDGEKPKPQSTGDKPKPKPKPKSAGKTTTKKTAKAAGKTAGKAAGDGDVTSNALKSKQKRPRKNPQTKNMTDSPQTPKISILKRE</sequence>
<organism evidence="7 8">
    <name type="scientific">Cyberlindnera jadinii (strain ATCC 18201 / CBS 1600 / BCRC 20928 / JCM 3617 / NBRC 0987 / NRRL Y-1542)</name>
    <name type="common">Torula yeast</name>
    <name type="synonym">Candida utilis</name>
    <dbReference type="NCBI Taxonomy" id="983966"/>
    <lineage>
        <taxon>Eukaryota</taxon>
        <taxon>Fungi</taxon>
        <taxon>Dikarya</taxon>
        <taxon>Ascomycota</taxon>
        <taxon>Saccharomycotina</taxon>
        <taxon>Saccharomycetes</taxon>
        <taxon>Phaffomycetales</taxon>
        <taxon>Phaffomycetaceae</taxon>
        <taxon>Cyberlindnera</taxon>
    </lineage>
</organism>
<dbReference type="InterPro" id="IPR005120">
    <property type="entry name" value="UPF3_dom"/>
</dbReference>
<feature type="region of interest" description="Disordered" evidence="5">
    <location>
        <begin position="156"/>
        <end position="322"/>
    </location>
</feature>
<dbReference type="GO" id="GO:0003729">
    <property type="term" value="F:mRNA binding"/>
    <property type="evidence" value="ECO:0007669"/>
    <property type="project" value="TreeGrafter"/>
</dbReference>
<dbReference type="GO" id="GO:0005730">
    <property type="term" value="C:nucleolus"/>
    <property type="evidence" value="ECO:0007669"/>
    <property type="project" value="TreeGrafter"/>
</dbReference>
<evidence type="ECO:0000313" key="8">
    <source>
        <dbReference type="Proteomes" id="UP000038830"/>
    </source>
</evidence>
<comment type="similarity">
    <text evidence="2">Belongs to the RENT3 family.</text>
</comment>